<gene>
    <name evidence="10" type="ORF">IW245_007294</name>
</gene>
<comment type="similarity">
    <text evidence="3 8">Belongs to the peptidase S26 family.</text>
</comment>
<keyword evidence="6 8" id="KW-0378">Hydrolase</keyword>
<evidence type="ECO:0000313" key="11">
    <source>
        <dbReference type="Proteomes" id="UP000622552"/>
    </source>
</evidence>
<dbReference type="Gene3D" id="2.10.109.10">
    <property type="entry name" value="Umud Fragment, subunit A"/>
    <property type="match status" value="1"/>
</dbReference>
<keyword evidence="8" id="KW-0472">Membrane</keyword>
<feature type="active site" evidence="7">
    <location>
        <position position="109"/>
    </location>
</feature>
<feature type="transmembrane region" description="Helical" evidence="8">
    <location>
        <begin position="234"/>
        <end position="254"/>
    </location>
</feature>
<dbReference type="Pfam" id="PF10502">
    <property type="entry name" value="Peptidase_S26"/>
    <property type="match status" value="1"/>
</dbReference>
<feature type="domain" description="Peptidase S26" evidence="9">
    <location>
        <begin position="6"/>
        <end position="203"/>
    </location>
</feature>
<dbReference type="PROSITE" id="PS00761">
    <property type="entry name" value="SPASE_I_3"/>
    <property type="match status" value="1"/>
</dbReference>
<proteinExistence type="inferred from homology"/>
<dbReference type="InterPro" id="IPR019756">
    <property type="entry name" value="Pept_S26A_signal_pept_1_Ser-AS"/>
</dbReference>
<comment type="subcellular location">
    <subcellularLocation>
        <location evidence="2">Cell membrane</location>
        <topology evidence="2">Single-pass type II membrane protein</topology>
    </subcellularLocation>
    <subcellularLocation>
        <location evidence="8">Membrane</location>
        <topology evidence="8">Single-pass type II membrane protein</topology>
    </subcellularLocation>
</comment>
<keyword evidence="8" id="KW-1133">Transmembrane helix</keyword>
<dbReference type="PANTHER" id="PTHR43390:SF1">
    <property type="entry name" value="CHLOROPLAST PROCESSING PEPTIDASE"/>
    <property type="match status" value="1"/>
</dbReference>
<dbReference type="RefSeq" id="WP_197007574.1">
    <property type="nucleotide sequence ID" value="NZ_BONS01000018.1"/>
</dbReference>
<dbReference type="EC" id="3.4.21.89" evidence="4 8"/>
<evidence type="ECO:0000256" key="5">
    <source>
        <dbReference type="ARBA" id="ARBA00022670"/>
    </source>
</evidence>
<dbReference type="PANTHER" id="PTHR43390">
    <property type="entry name" value="SIGNAL PEPTIDASE I"/>
    <property type="match status" value="1"/>
</dbReference>
<evidence type="ECO:0000259" key="9">
    <source>
        <dbReference type="Pfam" id="PF10502"/>
    </source>
</evidence>
<organism evidence="10 11">
    <name type="scientific">Longispora fulva</name>
    <dbReference type="NCBI Taxonomy" id="619741"/>
    <lineage>
        <taxon>Bacteria</taxon>
        <taxon>Bacillati</taxon>
        <taxon>Actinomycetota</taxon>
        <taxon>Actinomycetes</taxon>
        <taxon>Micromonosporales</taxon>
        <taxon>Micromonosporaceae</taxon>
        <taxon>Longispora</taxon>
    </lineage>
</organism>
<comment type="caution">
    <text evidence="10">The sequence shown here is derived from an EMBL/GenBank/DDBJ whole genome shotgun (WGS) entry which is preliminary data.</text>
</comment>
<evidence type="ECO:0000256" key="8">
    <source>
        <dbReference type="RuleBase" id="RU362042"/>
    </source>
</evidence>
<evidence type="ECO:0000256" key="2">
    <source>
        <dbReference type="ARBA" id="ARBA00004401"/>
    </source>
</evidence>
<keyword evidence="5 8" id="KW-0645">Protease</keyword>
<dbReference type="PRINTS" id="PR00727">
    <property type="entry name" value="LEADERPTASE"/>
</dbReference>
<evidence type="ECO:0000256" key="7">
    <source>
        <dbReference type="PIRSR" id="PIRSR600223-1"/>
    </source>
</evidence>
<dbReference type="SUPFAM" id="SSF51306">
    <property type="entry name" value="LexA/Signal peptidase"/>
    <property type="match status" value="1"/>
</dbReference>
<dbReference type="GO" id="GO:0004252">
    <property type="term" value="F:serine-type endopeptidase activity"/>
    <property type="evidence" value="ECO:0007669"/>
    <property type="project" value="InterPro"/>
</dbReference>
<protein>
    <recommendedName>
        <fullName evidence="4 8">Signal peptidase I</fullName>
        <ecNumber evidence="4 8">3.4.21.89</ecNumber>
    </recommendedName>
</protein>
<dbReference type="InterPro" id="IPR036286">
    <property type="entry name" value="LexA/Signal_pep-like_sf"/>
</dbReference>
<evidence type="ECO:0000256" key="3">
    <source>
        <dbReference type="ARBA" id="ARBA00009370"/>
    </source>
</evidence>
<comment type="catalytic activity">
    <reaction evidence="1 8">
        <text>Cleavage of hydrophobic, N-terminal signal or leader sequences from secreted and periplasmic proteins.</text>
        <dbReference type="EC" id="3.4.21.89"/>
    </reaction>
</comment>
<dbReference type="GO" id="GO:0005886">
    <property type="term" value="C:plasma membrane"/>
    <property type="evidence" value="ECO:0007669"/>
    <property type="project" value="UniProtKB-SubCell"/>
</dbReference>
<dbReference type="PROSITE" id="PS00501">
    <property type="entry name" value="SPASE_I_1"/>
    <property type="match status" value="1"/>
</dbReference>
<dbReference type="CDD" id="cd06530">
    <property type="entry name" value="S26_SPase_I"/>
    <property type="match status" value="1"/>
</dbReference>
<dbReference type="GO" id="GO:0009003">
    <property type="term" value="F:signal peptidase activity"/>
    <property type="evidence" value="ECO:0007669"/>
    <property type="project" value="UniProtKB-EC"/>
</dbReference>
<dbReference type="Proteomes" id="UP000622552">
    <property type="component" value="Unassembled WGS sequence"/>
</dbReference>
<dbReference type="InterPro" id="IPR019758">
    <property type="entry name" value="Pept_S26A_signal_pept_1_CS"/>
</dbReference>
<keyword evidence="11" id="KW-1185">Reference proteome</keyword>
<evidence type="ECO:0000256" key="6">
    <source>
        <dbReference type="ARBA" id="ARBA00022801"/>
    </source>
</evidence>
<dbReference type="InterPro" id="IPR019533">
    <property type="entry name" value="Peptidase_S26"/>
</dbReference>
<dbReference type="InterPro" id="IPR000223">
    <property type="entry name" value="Pept_S26A_signal_pept_1"/>
</dbReference>
<accession>A0A8J7GNJ6</accession>
<feature type="active site" evidence="7">
    <location>
        <position position="35"/>
    </location>
</feature>
<dbReference type="EMBL" id="JADOUF010000001">
    <property type="protein sequence ID" value="MBG6141100.1"/>
    <property type="molecule type" value="Genomic_DNA"/>
</dbReference>
<reference evidence="10" key="1">
    <citation type="submission" date="2020-11" db="EMBL/GenBank/DDBJ databases">
        <title>Sequencing the genomes of 1000 actinobacteria strains.</title>
        <authorList>
            <person name="Klenk H.-P."/>
        </authorList>
    </citation>
    <scope>NUCLEOTIDE SEQUENCE</scope>
    <source>
        <strain evidence="10">DSM 45356</strain>
    </source>
</reference>
<keyword evidence="8" id="KW-0812">Transmembrane</keyword>
<name>A0A8J7GNJ6_9ACTN</name>
<evidence type="ECO:0000313" key="10">
    <source>
        <dbReference type="EMBL" id="MBG6141100.1"/>
    </source>
</evidence>
<dbReference type="NCBIfam" id="TIGR02227">
    <property type="entry name" value="sigpep_I_bact"/>
    <property type="match status" value="2"/>
</dbReference>
<dbReference type="GO" id="GO:0006465">
    <property type="term" value="P:signal peptide processing"/>
    <property type="evidence" value="ECO:0007669"/>
    <property type="project" value="InterPro"/>
</dbReference>
<evidence type="ECO:0000256" key="1">
    <source>
        <dbReference type="ARBA" id="ARBA00000677"/>
    </source>
</evidence>
<evidence type="ECO:0000256" key="4">
    <source>
        <dbReference type="ARBA" id="ARBA00013208"/>
    </source>
</evidence>
<sequence length="263" mass="29112">MPWWQEMPLLLIIAFCMAVLLRTFLVQAFFIPSGSMEPTLQIGDRVLVNKVVYDLWQPERGEVVVFRGTDKWAPEVVPAPTSSGLFGRIGRGFGDLVGFSEPSEKDFIKRIIGVPGDVVACCDAEGRVTVNGKGLDEPYVADNSPLQDPIPGQECRARKFVKLTVQPGHVFVMGDHRGVSQDSRCNGQVPIDKIIGRAFVIAWPVGRWDSLSVPKTFSEVPKLNALRLEPRRVAMAPLGMGLLIPSMAVSVHTARRRGRRLPW</sequence>
<dbReference type="AlphaFoldDB" id="A0A8J7GNJ6"/>